<accession>A0AAV0TZP5</accession>
<reference evidence="2" key="1">
    <citation type="submission" date="2022-12" db="EMBL/GenBank/DDBJ databases">
        <authorList>
            <person name="Webb A."/>
        </authorList>
    </citation>
    <scope>NUCLEOTIDE SEQUENCE</scope>
    <source>
        <strain evidence="2">Hp1</strain>
    </source>
</reference>
<sequence>MRGLVITVIAGTYFFAHATSLDDTDQAITAFNMSASLHLGELAHNQLGRLQPYGSAVNVSTNVSTYASGERLFDHIDQTNEERLELPWHSMPSWIIECGMRIWLRFKTSPSVAFERLGLAERRIKPRIFAFWMKYFAWYERLDSTFDYPMAADMLVRSGGNIDEVVAILMSFFQDGRIKEKAKLLHNALAKRLEAATDDVMQNAWQRSKSSPRVVFQILGLDRANALTEKQGSVIQWLKYTEMLSRLDDPLKMSDEHVAQMLIAKGKPSPQGIPELISAVDQLARLRYLVGPLQTASYTRTKTYADHIEAAQRILERFQETGQLRG</sequence>
<keyword evidence="3" id="KW-1185">Reference proteome</keyword>
<proteinExistence type="predicted"/>
<dbReference type="AlphaFoldDB" id="A0AAV0TZP5"/>
<keyword evidence="1" id="KW-0732">Signal</keyword>
<dbReference type="Proteomes" id="UP001162031">
    <property type="component" value="Unassembled WGS sequence"/>
</dbReference>
<name>A0AAV0TZP5_HYABA</name>
<feature type="chain" id="PRO_5043460392" description="RXLR phytopathogen effector protein WY-domain domain-containing protein" evidence="1">
    <location>
        <begin position="19"/>
        <end position="326"/>
    </location>
</feature>
<organism evidence="2 3">
    <name type="scientific">Hyaloperonospora brassicae</name>
    <name type="common">Brassica downy mildew</name>
    <name type="synonym">Peronospora brassicae</name>
    <dbReference type="NCBI Taxonomy" id="162125"/>
    <lineage>
        <taxon>Eukaryota</taxon>
        <taxon>Sar</taxon>
        <taxon>Stramenopiles</taxon>
        <taxon>Oomycota</taxon>
        <taxon>Peronosporomycetes</taxon>
        <taxon>Peronosporales</taxon>
        <taxon>Peronosporaceae</taxon>
        <taxon>Hyaloperonospora</taxon>
    </lineage>
</organism>
<evidence type="ECO:0008006" key="4">
    <source>
        <dbReference type="Google" id="ProtNLM"/>
    </source>
</evidence>
<feature type="signal peptide" evidence="1">
    <location>
        <begin position="1"/>
        <end position="18"/>
    </location>
</feature>
<evidence type="ECO:0000313" key="2">
    <source>
        <dbReference type="EMBL" id="CAI5728420.1"/>
    </source>
</evidence>
<gene>
    <name evidence="2" type="ORF">HBR001_LOCUS4322</name>
</gene>
<dbReference type="EMBL" id="CANTFL010000873">
    <property type="protein sequence ID" value="CAI5728420.1"/>
    <property type="molecule type" value="Genomic_DNA"/>
</dbReference>
<protein>
    <recommendedName>
        <fullName evidence="4">RXLR phytopathogen effector protein WY-domain domain-containing protein</fullName>
    </recommendedName>
</protein>
<evidence type="ECO:0000313" key="3">
    <source>
        <dbReference type="Proteomes" id="UP001162031"/>
    </source>
</evidence>
<comment type="caution">
    <text evidence="2">The sequence shown here is derived from an EMBL/GenBank/DDBJ whole genome shotgun (WGS) entry which is preliminary data.</text>
</comment>
<evidence type="ECO:0000256" key="1">
    <source>
        <dbReference type="SAM" id="SignalP"/>
    </source>
</evidence>